<evidence type="ECO:0000259" key="1">
    <source>
        <dbReference type="PROSITE" id="PS50075"/>
    </source>
</evidence>
<dbReference type="Proteomes" id="UP000515811">
    <property type="component" value="Chromosome"/>
</dbReference>
<proteinExistence type="predicted"/>
<evidence type="ECO:0000313" key="2">
    <source>
        <dbReference type="EMBL" id="QNN55730.1"/>
    </source>
</evidence>
<dbReference type="KEGG" id="drg:H9K76_13980"/>
<dbReference type="Gene3D" id="1.10.1200.10">
    <property type="entry name" value="ACP-like"/>
    <property type="match status" value="1"/>
</dbReference>
<dbReference type="EMBL" id="CP060714">
    <property type="protein sequence ID" value="QNN55730.1"/>
    <property type="molecule type" value="Genomic_DNA"/>
</dbReference>
<sequence>MSQDSLEITRRLIAETLLIPQDSIQAHDEIAQLKNIDSLSFEMIIVAIETETGKAIDPMRMFELKTVGDLARLL</sequence>
<dbReference type="AlphaFoldDB" id="A0A7G9RJF5"/>
<dbReference type="Pfam" id="PF00550">
    <property type="entry name" value="PP-binding"/>
    <property type="match status" value="1"/>
</dbReference>
<name>A0A7G9RJF5_9BURK</name>
<organism evidence="2 4">
    <name type="scientific">Diaphorobacter ruginosibacter</name>
    <dbReference type="NCBI Taxonomy" id="1715720"/>
    <lineage>
        <taxon>Bacteria</taxon>
        <taxon>Pseudomonadati</taxon>
        <taxon>Pseudomonadota</taxon>
        <taxon>Betaproteobacteria</taxon>
        <taxon>Burkholderiales</taxon>
        <taxon>Comamonadaceae</taxon>
        <taxon>Diaphorobacter</taxon>
    </lineage>
</organism>
<dbReference type="InterPro" id="IPR036736">
    <property type="entry name" value="ACP-like_sf"/>
</dbReference>
<gene>
    <name evidence="2" type="ORF">H9K76_13980</name>
    <name evidence="3" type="ORF">H9K76_15130</name>
</gene>
<dbReference type="PROSITE" id="PS50075">
    <property type="entry name" value="CARRIER"/>
    <property type="match status" value="1"/>
</dbReference>
<evidence type="ECO:0000313" key="4">
    <source>
        <dbReference type="Proteomes" id="UP000515811"/>
    </source>
</evidence>
<dbReference type="RefSeq" id="WP_187596003.1">
    <property type="nucleotide sequence ID" value="NZ_CP060714.1"/>
</dbReference>
<evidence type="ECO:0000313" key="3">
    <source>
        <dbReference type="EMBL" id="QNN55922.1"/>
    </source>
</evidence>
<dbReference type="KEGG" id="drg:H9K76_15130"/>
<accession>A0A7G9RJF5</accession>
<dbReference type="EMBL" id="CP060714">
    <property type="protein sequence ID" value="QNN55922.1"/>
    <property type="molecule type" value="Genomic_DNA"/>
</dbReference>
<dbReference type="InterPro" id="IPR009081">
    <property type="entry name" value="PP-bd_ACP"/>
</dbReference>
<reference evidence="2 4" key="1">
    <citation type="submission" date="2020-08" db="EMBL/GenBank/DDBJ databases">
        <title>Genome sequence of Diaphorobacter ruginosibacter DSM 27467T.</title>
        <authorList>
            <person name="Hyun D.-W."/>
            <person name="Bae J.-W."/>
        </authorList>
    </citation>
    <scope>NUCLEOTIDE SEQUENCE [LARGE SCALE GENOMIC DNA]</scope>
    <source>
        <strain evidence="2 4">DSM 27467</strain>
    </source>
</reference>
<protein>
    <submittedName>
        <fullName evidence="2">Acyl carrier protein</fullName>
    </submittedName>
</protein>
<keyword evidence="4" id="KW-1185">Reference proteome</keyword>
<dbReference type="SUPFAM" id="SSF47336">
    <property type="entry name" value="ACP-like"/>
    <property type="match status" value="1"/>
</dbReference>
<feature type="domain" description="Carrier" evidence="1">
    <location>
        <begin position="3"/>
        <end position="74"/>
    </location>
</feature>